<dbReference type="AlphaFoldDB" id="A0A6L2ZPZ5"/>
<evidence type="ECO:0000313" key="1">
    <source>
        <dbReference type="EMBL" id="GFN46622.1"/>
    </source>
</evidence>
<dbReference type="EMBL" id="BLXO01000004">
    <property type="protein sequence ID" value="GFN46622.1"/>
    <property type="molecule type" value="Genomic_DNA"/>
</dbReference>
<reference evidence="1 2" key="1">
    <citation type="submission" date="2020-06" db="EMBL/GenBank/DDBJ databases">
        <title>The genome sequence of Candidatus Regiella insecticola strain Tut.</title>
        <authorList>
            <person name="Nikoh N."/>
            <person name="Tsuchida T."/>
            <person name="Koga R."/>
            <person name="Oshima K."/>
            <person name="Hattori M."/>
            <person name="Fukatsu T."/>
        </authorList>
    </citation>
    <scope>NUCLEOTIDE SEQUENCE [LARGE SCALE GENOMIC DNA]</scope>
    <source>
        <strain evidence="1 2">Tut</strain>
    </source>
</reference>
<dbReference type="Proteomes" id="UP000504714">
    <property type="component" value="Unassembled WGS sequence"/>
</dbReference>
<gene>
    <name evidence="1" type="ORF">RINTU1_23170</name>
</gene>
<protein>
    <submittedName>
        <fullName evidence="1">Uncharacterized protein</fullName>
    </submittedName>
</protein>
<comment type="caution">
    <text evidence="1">The sequence shown here is derived from an EMBL/GenBank/DDBJ whole genome shotgun (WGS) entry which is preliminary data.</text>
</comment>
<accession>A0A6L2ZPZ5</accession>
<evidence type="ECO:0000313" key="2">
    <source>
        <dbReference type="Proteomes" id="UP000504714"/>
    </source>
</evidence>
<organism evidence="1 2">
    <name type="scientific">Candidatus Regiella insecticola</name>
    <dbReference type="NCBI Taxonomy" id="138073"/>
    <lineage>
        <taxon>Bacteria</taxon>
        <taxon>Pseudomonadati</taxon>
        <taxon>Pseudomonadota</taxon>
        <taxon>Gammaproteobacteria</taxon>
        <taxon>Enterobacterales</taxon>
        <taxon>Enterobacteriaceae</taxon>
        <taxon>aphid secondary symbionts</taxon>
        <taxon>Candidatus Regiella</taxon>
    </lineage>
</organism>
<name>A0A6L2ZPZ5_9ENTR</name>
<proteinExistence type="predicted"/>
<sequence length="45" mass="5158">MKKRAKKRSLHSVNEHFELVFDAVSASTRDVEQALRKSIDENSKA</sequence>